<dbReference type="Gene3D" id="2.60.40.1240">
    <property type="match status" value="1"/>
</dbReference>
<dbReference type="Pfam" id="PF16729">
    <property type="entry name" value="DUF5067"/>
    <property type="match status" value="1"/>
</dbReference>
<gene>
    <name evidence="5" type="ORF">XA3_10760</name>
</gene>
<dbReference type="KEGG" id="xap:XA3_10760"/>
<feature type="signal peptide" evidence="3">
    <location>
        <begin position="1"/>
        <end position="24"/>
    </location>
</feature>
<feature type="chain" id="PRO_5043650413" description="DUF5067 domain-containing protein" evidence="3">
    <location>
        <begin position="25"/>
        <end position="193"/>
    </location>
</feature>
<evidence type="ECO:0000313" key="5">
    <source>
        <dbReference type="EMBL" id="BDR58635.1"/>
    </source>
</evidence>
<evidence type="ECO:0000259" key="4">
    <source>
        <dbReference type="Pfam" id="PF16729"/>
    </source>
</evidence>
<keyword evidence="1 3" id="KW-0732">Signal</keyword>
<evidence type="ECO:0000256" key="1">
    <source>
        <dbReference type="ARBA" id="ARBA00022729"/>
    </source>
</evidence>
<dbReference type="RefSeq" id="WP_317636509.1">
    <property type="nucleotide sequence ID" value="NZ_AP026802.1"/>
</dbReference>
<dbReference type="InterPro" id="IPR031989">
    <property type="entry name" value="DUF5067"/>
</dbReference>
<dbReference type="EMBL" id="AP026802">
    <property type="protein sequence ID" value="BDR58635.1"/>
    <property type="molecule type" value="Genomic_DNA"/>
</dbReference>
<sequence length="193" mass="21313">MKKSLISILILSSTVLLVGCQNNASNSSKSSSEKNKSTAVKKSSKPTDNDKVKNQKFSFNDKQVDNSEFTIKITKHKVIKPGKKGNSNGKKPVIAFWYEVKSKTDNKVVDPLTAWQAVLKAEQLDDKATKQTLNVAPLPDNKYLESQRTVIKKGKTVENAIAYELNTLKNPVKLIAIKGIFGEGSGEETFKLK</sequence>
<dbReference type="InterPro" id="IPR029050">
    <property type="entry name" value="Immunoprotect_excell_Ig-like"/>
</dbReference>
<evidence type="ECO:0000256" key="2">
    <source>
        <dbReference type="SAM" id="MobiDB-lite"/>
    </source>
</evidence>
<dbReference type="Proteomes" id="UP001321861">
    <property type="component" value="Chromosome"/>
</dbReference>
<name>A0AAU9DFD0_9LACO</name>
<feature type="region of interest" description="Disordered" evidence="2">
    <location>
        <begin position="23"/>
        <end position="57"/>
    </location>
</feature>
<organism evidence="5 6">
    <name type="scientific">Xylocopilactobacillus apicola</name>
    <dbReference type="NCBI Taxonomy" id="2932184"/>
    <lineage>
        <taxon>Bacteria</taxon>
        <taxon>Bacillati</taxon>
        <taxon>Bacillota</taxon>
        <taxon>Bacilli</taxon>
        <taxon>Lactobacillales</taxon>
        <taxon>Lactobacillaceae</taxon>
        <taxon>Xylocopilactobacillus</taxon>
    </lineage>
</organism>
<protein>
    <recommendedName>
        <fullName evidence="4">DUF5067 domain-containing protein</fullName>
    </recommendedName>
</protein>
<dbReference type="PROSITE" id="PS51257">
    <property type="entry name" value="PROKAR_LIPOPROTEIN"/>
    <property type="match status" value="1"/>
</dbReference>
<reference evidence="5 6" key="1">
    <citation type="journal article" date="2023" name="Microbiol. Spectr.">
        <title>Symbiosis of Carpenter Bees with Uncharacterized Lactic Acid Bacteria Showing NAD Auxotrophy.</title>
        <authorList>
            <person name="Kawasaki S."/>
            <person name="Ozawa K."/>
            <person name="Mori T."/>
            <person name="Yamamoto A."/>
            <person name="Ito M."/>
            <person name="Ohkuma M."/>
            <person name="Sakamoto M."/>
            <person name="Matsutani M."/>
        </authorList>
    </citation>
    <scope>NUCLEOTIDE SEQUENCE [LARGE SCALE GENOMIC DNA]</scope>
    <source>
        <strain evidence="5 6">XA3</strain>
    </source>
</reference>
<accession>A0AAU9DFD0</accession>
<feature type="domain" description="DUF5067" evidence="4">
    <location>
        <begin position="47"/>
        <end position="175"/>
    </location>
</feature>
<keyword evidence="6" id="KW-1185">Reference proteome</keyword>
<proteinExistence type="predicted"/>
<evidence type="ECO:0000313" key="6">
    <source>
        <dbReference type="Proteomes" id="UP001321861"/>
    </source>
</evidence>
<evidence type="ECO:0000256" key="3">
    <source>
        <dbReference type="SAM" id="SignalP"/>
    </source>
</evidence>
<dbReference type="AlphaFoldDB" id="A0AAU9DFD0"/>